<feature type="region of interest" description="Disordered" evidence="2">
    <location>
        <begin position="215"/>
        <end position="262"/>
    </location>
</feature>
<evidence type="ECO:0000256" key="1">
    <source>
        <dbReference type="SAM" id="Coils"/>
    </source>
</evidence>
<feature type="coiled-coil region" evidence="1">
    <location>
        <begin position="17"/>
        <end position="51"/>
    </location>
</feature>
<keyword evidence="3" id="KW-0812">Transmembrane</keyword>
<accession>A0A1M6UGX2</accession>
<proteinExistence type="predicted"/>
<evidence type="ECO:0000256" key="3">
    <source>
        <dbReference type="SAM" id="Phobius"/>
    </source>
</evidence>
<feature type="coiled-coil region" evidence="1">
    <location>
        <begin position="180"/>
        <end position="214"/>
    </location>
</feature>
<evidence type="ECO:0000313" key="4">
    <source>
        <dbReference type="EMBL" id="SEC46786.1"/>
    </source>
</evidence>
<protein>
    <submittedName>
        <fullName evidence="4">Uncharacterized protein</fullName>
    </submittedName>
</protein>
<keyword evidence="3" id="KW-1133">Transmembrane helix</keyword>
<dbReference type="RefSeq" id="WP_074817377.1">
    <property type="nucleotide sequence ID" value="NZ_FNTI01000001.1"/>
</dbReference>
<organism evidence="4 5">
    <name type="scientific">Bradyrhizobium lablabi</name>
    <dbReference type="NCBI Taxonomy" id="722472"/>
    <lineage>
        <taxon>Bacteria</taxon>
        <taxon>Pseudomonadati</taxon>
        <taxon>Pseudomonadota</taxon>
        <taxon>Alphaproteobacteria</taxon>
        <taxon>Hyphomicrobiales</taxon>
        <taxon>Nitrobacteraceae</taxon>
        <taxon>Bradyrhizobium</taxon>
    </lineage>
</organism>
<dbReference type="AlphaFoldDB" id="A0A1M6UGX2"/>
<name>A0A1M6UGX2_9BRAD</name>
<sequence length="262" mass="28138">MDTTLNPKQTDMRHGLVADADQELARAYEQITRADEQLVRAEEQLSKLEHDAAPRHRLARMNRRGRAVRGFTGLLLAAFIGIAAMVSQSSYGDTARPIIARWVPQYVPSSSLALESRALPAQPGLATVQAAAVDTASPQPAALAQSAPEGAAPTTAGLSPELTQLLQSMTRDLATVGQGIEQLKAGQEQMARENANAAEQLKAIQEKMARVVAKASEQNLRPTSAPPLRPIATPTRKPVLTQQSPQARARPQAPTQLQPDDQ</sequence>
<feature type="compositionally biased region" description="Low complexity" evidence="2">
    <location>
        <begin position="241"/>
        <end position="262"/>
    </location>
</feature>
<evidence type="ECO:0000313" key="5">
    <source>
        <dbReference type="Proteomes" id="UP000183208"/>
    </source>
</evidence>
<keyword evidence="1" id="KW-0175">Coiled coil</keyword>
<dbReference type="EMBL" id="FNTI01000001">
    <property type="protein sequence ID" value="SEC46786.1"/>
    <property type="molecule type" value="Genomic_DNA"/>
</dbReference>
<dbReference type="OrthoDB" id="8217413at2"/>
<feature type="transmembrane region" description="Helical" evidence="3">
    <location>
        <begin position="67"/>
        <end position="86"/>
    </location>
</feature>
<dbReference type="Proteomes" id="UP000183208">
    <property type="component" value="Unassembled WGS sequence"/>
</dbReference>
<reference evidence="4 5" key="1">
    <citation type="submission" date="2016-10" db="EMBL/GenBank/DDBJ databases">
        <authorList>
            <person name="de Groot N.N."/>
        </authorList>
    </citation>
    <scope>NUCLEOTIDE SEQUENCE [LARGE SCALE GENOMIC DNA]</scope>
    <source>
        <strain evidence="4 5">GAS522</strain>
    </source>
</reference>
<gene>
    <name evidence="4" type="ORF">SAMN05444171_1484</name>
</gene>
<keyword evidence="3" id="KW-0472">Membrane</keyword>
<evidence type="ECO:0000256" key="2">
    <source>
        <dbReference type="SAM" id="MobiDB-lite"/>
    </source>
</evidence>